<name>A0A9J6ZNQ4_9BACT</name>
<dbReference type="Gene3D" id="3.40.630.30">
    <property type="match status" value="1"/>
</dbReference>
<dbReference type="PANTHER" id="PTHR42919:SF8">
    <property type="entry name" value="N-ALPHA-ACETYLTRANSFERASE 50"/>
    <property type="match status" value="1"/>
</dbReference>
<gene>
    <name evidence="4" type="ORF">M9189_11820</name>
</gene>
<dbReference type="RefSeq" id="WP_250723501.1">
    <property type="nucleotide sequence ID" value="NZ_CP098400.1"/>
</dbReference>
<proteinExistence type="predicted"/>
<dbReference type="GO" id="GO:0007064">
    <property type="term" value="P:mitotic sister chromatid cohesion"/>
    <property type="evidence" value="ECO:0007669"/>
    <property type="project" value="TreeGrafter"/>
</dbReference>
<dbReference type="InterPro" id="IPR051556">
    <property type="entry name" value="N-term/lysine_N-AcTrnsfr"/>
</dbReference>
<dbReference type="InterPro" id="IPR016181">
    <property type="entry name" value="Acyl_CoA_acyltransferase"/>
</dbReference>
<dbReference type="PROSITE" id="PS51186">
    <property type="entry name" value="GNAT"/>
    <property type="match status" value="1"/>
</dbReference>
<reference evidence="4" key="2">
    <citation type="submission" date="2022-06" db="EMBL/GenBank/DDBJ databases">
        <title>Xiashengella guii gen. nov. sp. nov., a bacterium isolated form anaerobic digestion tank.</title>
        <authorList>
            <person name="Huang H."/>
        </authorList>
    </citation>
    <scope>NUCLEOTIDE SEQUENCE</scope>
    <source>
        <strain evidence="4">Ai-910</strain>
    </source>
</reference>
<accession>A0A9J6ZNQ4</accession>
<dbReference type="Pfam" id="PF00583">
    <property type="entry name" value="Acetyltransf_1"/>
    <property type="match status" value="1"/>
</dbReference>
<dbReference type="CDD" id="cd04301">
    <property type="entry name" value="NAT_SF"/>
    <property type="match status" value="1"/>
</dbReference>
<feature type="domain" description="N-acetyltransferase" evidence="3">
    <location>
        <begin position="6"/>
        <end position="165"/>
    </location>
</feature>
<dbReference type="AlphaFoldDB" id="A0A9J6ZNQ4"/>
<keyword evidence="5" id="KW-1185">Reference proteome</keyword>
<reference evidence="4" key="1">
    <citation type="submission" date="2022-05" db="EMBL/GenBank/DDBJ databases">
        <authorList>
            <person name="Sun X."/>
        </authorList>
    </citation>
    <scope>NUCLEOTIDE SEQUENCE</scope>
    <source>
        <strain evidence="4">Ai-910</strain>
    </source>
</reference>
<dbReference type="KEGG" id="alkq:M9189_11820"/>
<dbReference type="GO" id="GO:0031415">
    <property type="term" value="C:NatA complex"/>
    <property type="evidence" value="ECO:0007669"/>
    <property type="project" value="TreeGrafter"/>
</dbReference>
<evidence type="ECO:0000313" key="4">
    <source>
        <dbReference type="EMBL" id="URW79540.1"/>
    </source>
</evidence>
<dbReference type="SUPFAM" id="SSF55729">
    <property type="entry name" value="Acyl-CoA N-acyltransferases (Nat)"/>
    <property type="match status" value="1"/>
</dbReference>
<dbReference type="InterPro" id="IPR000182">
    <property type="entry name" value="GNAT_dom"/>
</dbReference>
<evidence type="ECO:0000259" key="3">
    <source>
        <dbReference type="PROSITE" id="PS51186"/>
    </source>
</evidence>
<evidence type="ECO:0000313" key="5">
    <source>
        <dbReference type="Proteomes" id="UP001056426"/>
    </source>
</evidence>
<evidence type="ECO:0000256" key="2">
    <source>
        <dbReference type="ARBA" id="ARBA00023315"/>
    </source>
</evidence>
<evidence type="ECO:0000256" key="1">
    <source>
        <dbReference type="ARBA" id="ARBA00022679"/>
    </source>
</evidence>
<protein>
    <submittedName>
        <fullName evidence="4">GNAT family N-acetyltransferase</fullName>
    </submittedName>
</protein>
<dbReference type="PANTHER" id="PTHR42919">
    <property type="entry name" value="N-ALPHA-ACETYLTRANSFERASE"/>
    <property type="match status" value="1"/>
</dbReference>
<dbReference type="Proteomes" id="UP001056426">
    <property type="component" value="Chromosome"/>
</dbReference>
<organism evidence="4 5">
    <name type="scientific">Xiashengella succiniciproducens</name>
    <dbReference type="NCBI Taxonomy" id="2949635"/>
    <lineage>
        <taxon>Bacteria</taxon>
        <taxon>Pseudomonadati</taxon>
        <taxon>Bacteroidota</taxon>
        <taxon>Bacteroidia</taxon>
        <taxon>Marinilabiliales</taxon>
        <taxon>Marinilabiliaceae</taxon>
        <taxon>Xiashengella</taxon>
    </lineage>
</organism>
<dbReference type="EMBL" id="CP098400">
    <property type="protein sequence ID" value="URW79540.1"/>
    <property type="molecule type" value="Genomic_DNA"/>
</dbReference>
<keyword evidence="2" id="KW-0012">Acyltransferase</keyword>
<dbReference type="GO" id="GO:0016747">
    <property type="term" value="F:acyltransferase activity, transferring groups other than amino-acyl groups"/>
    <property type="evidence" value="ECO:0007669"/>
    <property type="project" value="InterPro"/>
</dbReference>
<keyword evidence="1" id="KW-0808">Transferase</keyword>
<sequence length="166" mass="18736">MTLNNYEIREIQASELPCLEELVYEAIFNPDPSNPYPHETIYEPNVIIYWDKWGSGKMDRCLVALEGDKVIGAVWCRLLNGNPKGYGYVNDGSPELTIALYPEYRGQGIGTMLLRKLVQQATLDGFKGLSISVTKGNPALKLYAREGFSIVDDNEYDFILYKSLQS</sequence>